<keyword evidence="3" id="KW-1185">Reference proteome</keyword>
<reference evidence="2" key="1">
    <citation type="submission" date="2022-11" db="EMBL/GenBank/DDBJ databases">
        <authorList>
            <person name="Kikuchi T."/>
        </authorList>
    </citation>
    <scope>NUCLEOTIDE SEQUENCE</scope>
    <source>
        <strain evidence="2">PS1010</strain>
    </source>
</reference>
<evidence type="ECO:0000313" key="3">
    <source>
        <dbReference type="Proteomes" id="UP001152747"/>
    </source>
</evidence>
<accession>A0A9P1IX54</accession>
<organism evidence="2 3">
    <name type="scientific">Caenorhabditis angaria</name>
    <dbReference type="NCBI Taxonomy" id="860376"/>
    <lineage>
        <taxon>Eukaryota</taxon>
        <taxon>Metazoa</taxon>
        <taxon>Ecdysozoa</taxon>
        <taxon>Nematoda</taxon>
        <taxon>Chromadorea</taxon>
        <taxon>Rhabditida</taxon>
        <taxon>Rhabditina</taxon>
        <taxon>Rhabditomorpha</taxon>
        <taxon>Rhabditoidea</taxon>
        <taxon>Rhabditidae</taxon>
        <taxon>Peloderinae</taxon>
        <taxon>Caenorhabditis</taxon>
    </lineage>
</organism>
<evidence type="ECO:0000313" key="2">
    <source>
        <dbReference type="EMBL" id="CAI5452730.1"/>
    </source>
</evidence>
<dbReference type="Pfam" id="PF01579">
    <property type="entry name" value="DUF19"/>
    <property type="match status" value="1"/>
</dbReference>
<dbReference type="EMBL" id="CANHGI010000005">
    <property type="protein sequence ID" value="CAI5452730.1"/>
    <property type="molecule type" value="Genomic_DNA"/>
</dbReference>
<feature type="domain" description="T20D4.11-like" evidence="1">
    <location>
        <begin position="14"/>
        <end position="140"/>
    </location>
</feature>
<dbReference type="InterPro" id="IPR002542">
    <property type="entry name" value="T20D4.11-like_dom"/>
</dbReference>
<gene>
    <name evidence="2" type="ORF">CAMP_LOCUS15367</name>
</gene>
<protein>
    <recommendedName>
        <fullName evidence="1">T20D4.11-like domain-containing protein</fullName>
    </recommendedName>
</protein>
<sequence length="146" mass="16568">MAQADSGIVSNFDPCPKKIMDLEELLRNRNPTDVASWYKQTALLCEEAEDCMYTLIDCPKYAEKTMKVIIRCKTQRSLAQDDFIDCSVLLKGKPNHCMAPLAKNKDCDTWKMVVECESEHVAKICGEKYVPLFMQKYEAAKANDGC</sequence>
<name>A0A9P1IX54_9PELO</name>
<dbReference type="Proteomes" id="UP001152747">
    <property type="component" value="Unassembled WGS sequence"/>
</dbReference>
<dbReference type="AlphaFoldDB" id="A0A9P1IX54"/>
<evidence type="ECO:0000259" key="1">
    <source>
        <dbReference type="Pfam" id="PF01579"/>
    </source>
</evidence>
<comment type="caution">
    <text evidence="2">The sequence shown here is derived from an EMBL/GenBank/DDBJ whole genome shotgun (WGS) entry which is preliminary data.</text>
</comment>
<proteinExistence type="predicted"/>